<geneLocation type="mitochondrion" evidence="5"/>
<protein>
    <submittedName>
        <fullName evidence="5">Ribosomal protein S3</fullName>
    </submittedName>
</protein>
<dbReference type="PROSITE" id="PS00548">
    <property type="entry name" value="RIBOSOMAL_S3"/>
    <property type="match status" value="1"/>
</dbReference>
<evidence type="ECO:0000256" key="1">
    <source>
        <dbReference type="ARBA" id="ARBA00010761"/>
    </source>
</evidence>
<evidence type="ECO:0000256" key="3">
    <source>
        <dbReference type="ARBA" id="ARBA00023274"/>
    </source>
</evidence>
<keyword evidence="3 4" id="KW-0687">Ribonucleoprotein</keyword>
<dbReference type="RefSeq" id="YP_009502222.1">
    <property type="nucleotide sequence ID" value="NC_038145.1"/>
</dbReference>
<dbReference type="InterPro" id="IPR036419">
    <property type="entry name" value="Ribosomal_S3_C_sf"/>
</dbReference>
<dbReference type="InterPro" id="IPR018280">
    <property type="entry name" value="Ribosomal_uS3_CS"/>
</dbReference>
<name>A0A2Z2L1F5_9FLOR</name>
<organism evidence="5">
    <name type="scientific">Porolithon onkodes</name>
    <dbReference type="NCBI Taxonomy" id="231751"/>
    <lineage>
        <taxon>Eukaryota</taxon>
        <taxon>Rhodophyta</taxon>
        <taxon>Florideophyceae</taxon>
        <taxon>Corallinophycidae</taxon>
        <taxon>Corallinales</taxon>
        <taxon>Porolithaceae</taxon>
        <taxon>Porolithon</taxon>
    </lineage>
</organism>
<evidence type="ECO:0000313" key="5">
    <source>
        <dbReference type="EMBL" id="ASB29824.1"/>
    </source>
</evidence>
<proteinExistence type="inferred from homology"/>
<dbReference type="GeneID" id="37507763"/>
<sequence length="232" mass="27060">MSQKINPTSNKLNTIQINNYELHKYGRSFKSYIKFISFRNYVFNYINRFCLRHNLLLGDIGIIEASSKTFIFISISNFRNKTNFKIKKYFSRTISNWSRSPTLLYFYREIKLGSSSFLLINYINYLLKNKTNTPKKIVQFVYDSLKSQSKVVKVSYTTGGVKLLELKGFKLEISGCFDSTRSQMAKKLKCNFGQVPLSQLKGCINYSAHTFFTKSGSCGFKIWLFYEFKSVK</sequence>
<dbReference type="GO" id="GO:0005840">
    <property type="term" value="C:ribosome"/>
    <property type="evidence" value="ECO:0007669"/>
    <property type="project" value="UniProtKB-KW"/>
</dbReference>
<dbReference type="AlphaFoldDB" id="A0A2Z2L1F5"/>
<evidence type="ECO:0000256" key="2">
    <source>
        <dbReference type="ARBA" id="ARBA00022980"/>
    </source>
</evidence>
<evidence type="ECO:0000256" key="4">
    <source>
        <dbReference type="RuleBase" id="RU003624"/>
    </source>
</evidence>
<dbReference type="Gene3D" id="3.30.1140.32">
    <property type="entry name" value="Ribosomal protein S3, C-terminal domain"/>
    <property type="match status" value="1"/>
</dbReference>
<dbReference type="SUPFAM" id="SSF54821">
    <property type="entry name" value="Ribosomal protein S3 C-terminal domain"/>
    <property type="match status" value="1"/>
</dbReference>
<comment type="similarity">
    <text evidence="1 4">Belongs to the universal ribosomal protein uS3 family.</text>
</comment>
<accession>A0A2Z2L1F5</accession>
<reference evidence="5" key="1">
    <citation type="submission" date="2016-11" db="EMBL/GenBank/DDBJ databases">
        <title>Complete organellar and ribosomal genomic analysis of the lectotype specimen of the reef forming species Porolithon onkodes (Heydrich) Foslie.</title>
        <authorList>
            <person name="Hughey J.R."/>
            <person name="Gabrielson P.W."/>
        </authorList>
    </citation>
    <scope>NUCLEOTIDE SEQUENCE</scope>
</reference>
<keyword evidence="2 4" id="KW-0689">Ribosomal protein</keyword>
<dbReference type="EMBL" id="KY212107">
    <property type="protein sequence ID" value="ASB29824.1"/>
    <property type="molecule type" value="Genomic_DNA"/>
</dbReference>
<gene>
    <name evidence="5" type="primary">rps3</name>
</gene>
<keyword evidence="5" id="KW-0496">Mitochondrion</keyword>
<dbReference type="GO" id="GO:1990904">
    <property type="term" value="C:ribonucleoprotein complex"/>
    <property type="evidence" value="ECO:0007669"/>
    <property type="project" value="UniProtKB-KW"/>
</dbReference>